<dbReference type="HAMAP" id="MF_03038">
    <property type="entry name" value="NUBP1"/>
    <property type="match status" value="1"/>
</dbReference>
<dbReference type="PANTHER" id="PTHR23264">
    <property type="entry name" value="NUCLEOTIDE-BINDING PROTEIN NBP35 YEAST -RELATED"/>
    <property type="match status" value="1"/>
</dbReference>
<keyword evidence="5 11" id="KW-0479">Metal-binding</keyword>
<dbReference type="PANTHER" id="PTHR23264:SF35">
    <property type="entry name" value="CYTOSOLIC FE-S CLUSTER ASSEMBLY FACTOR NUBP1"/>
    <property type="match status" value="1"/>
</dbReference>
<dbReference type="SUPFAM" id="SSF52540">
    <property type="entry name" value="P-loop containing nucleoside triphosphate hydrolases"/>
    <property type="match status" value="1"/>
</dbReference>
<dbReference type="GO" id="GO:0005829">
    <property type="term" value="C:cytosol"/>
    <property type="evidence" value="ECO:0007669"/>
    <property type="project" value="TreeGrafter"/>
</dbReference>
<dbReference type="HAMAP" id="MF_02040">
    <property type="entry name" value="Mrp_NBP35"/>
    <property type="match status" value="1"/>
</dbReference>
<evidence type="ECO:0000313" key="12">
    <source>
        <dbReference type="EMBL" id="KAK4877012.1"/>
    </source>
</evidence>
<organism evidence="12 13">
    <name type="scientific">Aquatica leii</name>
    <dbReference type="NCBI Taxonomy" id="1421715"/>
    <lineage>
        <taxon>Eukaryota</taxon>
        <taxon>Metazoa</taxon>
        <taxon>Ecdysozoa</taxon>
        <taxon>Arthropoda</taxon>
        <taxon>Hexapoda</taxon>
        <taxon>Insecta</taxon>
        <taxon>Pterygota</taxon>
        <taxon>Neoptera</taxon>
        <taxon>Endopterygota</taxon>
        <taxon>Coleoptera</taxon>
        <taxon>Polyphaga</taxon>
        <taxon>Elateriformia</taxon>
        <taxon>Elateroidea</taxon>
        <taxon>Lampyridae</taxon>
        <taxon>Luciolinae</taxon>
        <taxon>Aquatica</taxon>
    </lineage>
</organism>
<sequence length="370" mass="40021">MNDFFFLCECPLFFCGIRYSRTGTNTWTDFVAGVFGIITSSLGRSMLPNASRCQSRFPRLPENAPEHCPGTESQEAGKVSACAGCPNQQICASGDTKTVDPGIQLVKDRLQDVRHKILILSGKGGVGKSTLTALLSRGLAHNYNELNVAVLDIDICGPSQPRVLGVNGEQVHQSGSGWSPVYVEDNLSVMSIGFLLSSPDDAIIWRGPKKNGMIRQFLSEVDWGSLDYLLMDTPPGTSDEHLSAATYLAKAGLTGAIIVTTPQEVALLDVRKEIDFCKKVNVKVLGVIENMSTFLCPCCQKQSEIFPVTTGGAQRMCADLKVPFLGSLPLDPTLARCCDEGRNYLTEMADSTVVKELNSIIKNIVEACSS</sequence>
<keyword evidence="3 11" id="KW-0004">4Fe-4S</keyword>
<dbReference type="Proteomes" id="UP001353858">
    <property type="component" value="Unassembled WGS sequence"/>
</dbReference>
<evidence type="ECO:0000256" key="10">
    <source>
        <dbReference type="ARBA" id="ARBA00054528"/>
    </source>
</evidence>
<dbReference type="FunFam" id="3.40.50.300:FF:000427">
    <property type="entry name" value="Cytosolic Fe-S cluster assembly factor NUBP1"/>
    <property type="match status" value="1"/>
</dbReference>
<dbReference type="GO" id="GO:0005634">
    <property type="term" value="C:nucleus"/>
    <property type="evidence" value="ECO:0007669"/>
    <property type="project" value="UniProtKB-SubCell"/>
</dbReference>
<comment type="subcellular location">
    <subcellularLocation>
        <location evidence="2 11">Cytoplasm</location>
    </subcellularLocation>
    <subcellularLocation>
        <location evidence="1">Nucleus</location>
    </subcellularLocation>
</comment>
<keyword evidence="4 11" id="KW-0963">Cytoplasm</keyword>
<accession>A0AAN7PVH0</accession>
<evidence type="ECO:0000256" key="3">
    <source>
        <dbReference type="ARBA" id="ARBA00022485"/>
    </source>
</evidence>
<proteinExistence type="inferred from homology"/>
<gene>
    <name evidence="12" type="ORF">RN001_009518</name>
</gene>
<comment type="subunit">
    <text evidence="11">Heterotetramer of 2 NUBP1 and 2 NUBP2 chains.</text>
</comment>
<comment type="function">
    <text evidence="10">Component of the cytosolic iron-sulfur (Fe/S) protein assembly (CIA) machinery. Required for maturation of extramitochondrial Fe-S proteins. The NUBP1-NUBP2 heterotetramer forms a Fe-S scaffold complex, mediating the de novo assembly of an Fe-S cluster and its transfer to target apoproteins. Implicated in the regulation of centrosome duplication. Negatively regulates cilium formation and structure.</text>
</comment>
<evidence type="ECO:0000256" key="8">
    <source>
        <dbReference type="ARBA" id="ARBA00023004"/>
    </source>
</evidence>
<dbReference type="GO" id="GO:0051539">
    <property type="term" value="F:4 iron, 4 sulfur cluster binding"/>
    <property type="evidence" value="ECO:0007669"/>
    <property type="project" value="UniProtKB-UniRule"/>
</dbReference>
<feature type="binding site" evidence="11">
    <location>
        <position position="68"/>
    </location>
    <ligand>
        <name>[4Fe-4S] cluster</name>
        <dbReference type="ChEBI" id="CHEBI:49883"/>
        <label>1</label>
    </ligand>
</feature>
<evidence type="ECO:0000313" key="13">
    <source>
        <dbReference type="Proteomes" id="UP001353858"/>
    </source>
</evidence>
<evidence type="ECO:0000256" key="9">
    <source>
        <dbReference type="ARBA" id="ARBA00023014"/>
    </source>
</evidence>
<protein>
    <recommendedName>
        <fullName evidence="11">Cytosolic Fe-S cluster assembly factor NUBP1 homolog</fullName>
    </recommendedName>
</protein>
<keyword evidence="7 11" id="KW-0067">ATP-binding</keyword>
<reference evidence="13" key="1">
    <citation type="submission" date="2023-01" db="EMBL/GenBank/DDBJ databases">
        <title>Key to firefly adult light organ development and bioluminescence: homeobox transcription factors regulate luciferase expression and transportation to peroxisome.</title>
        <authorList>
            <person name="Fu X."/>
        </authorList>
    </citation>
    <scope>NUCLEOTIDE SEQUENCE [LARGE SCALE GENOMIC DNA]</scope>
</reference>
<dbReference type="AlphaFoldDB" id="A0AAN7PVH0"/>
<keyword evidence="9 11" id="KW-0411">Iron-sulfur</keyword>
<feature type="binding site" evidence="11">
    <location>
        <begin position="122"/>
        <end position="129"/>
    </location>
    <ligand>
        <name>ATP</name>
        <dbReference type="ChEBI" id="CHEBI:30616"/>
    </ligand>
</feature>
<keyword evidence="13" id="KW-1185">Reference proteome</keyword>
<comment type="cofactor">
    <cofactor evidence="11">
        <name>[4Fe-4S] cluster</name>
        <dbReference type="ChEBI" id="CHEBI:49883"/>
    </cofactor>
    <text evidence="11">Binds 4 [4Fe-4S] clusters per heterotetramer. Contains two stable clusters in the N-termini of NUBP1 and two labile, bridging clusters between subunits of the NUBP1-NUBP2 heterotetramer.</text>
</comment>
<dbReference type="GO" id="GO:0005524">
    <property type="term" value="F:ATP binding"/>
    <property type="evidence" value="ECO:0007669"/>
    <property type="project" value="UniProtKB-KW"/>
</dbReference>
<name>A0AAN7PVH0_9COLE</name>
<dbReference type="CDD" id="cd02037">
    <property type="entry name" value="Mrp_NBP35"/>
    <property type="match status" value="1"/>
</dbReference>
<dbReference type="GO" id="GO:0140663">
    <property type="term" value="F:ATP-dependent FeS chaperone activity"/>
    <property type="evidence" value="ECO:0007669"/>
    <property type="project" value="InterPro"/>
</dbReference>
<evidence type="ECO:0000256" key="11">
    <source>
        <dbReference type="HAMAP-Rule" id="MF_03038"/>
    </source>
</evidence>
<dbReference type="GO" id="GO:0046872">
    <property type="term" value="F:metal ion binding"/>
    <property type="evidence" value="ECO:0007669"/>
    <property type="project" value="UniProtKB-KW"/>
</dbReference>
<dbReference type="EMBL" id="JARPUR010000004">
    <property type="protein sequence ID" value="KAK4877012.1"/>
    <property type="molecule type" value="Genomic_DNA"/>
</dbReference>
<feature type="binding site" evidence="11">
    <location>
        <position position="299"/>
    </location>
    <ligand>
        <name>[4Fe-4S] cluster</name>
        <dbReference type="ChEBI" id="CHEBI:49883"/>
        <label>2</label>
        <note>ligand shared with heterodimeric partner</note>
    </ligand>
</feature>
<dbReference type="InterPro" id="IPR019591">
    <property type="entry name" value="Mrp/NBP35_ATP-bd"/>
</dbReference>
<keyword evidence="6 11" id="KW-0547">Nucleotide-binding</keyword>
<dbReference type="Gene3D" id="3.40.50.300">
    <property type="entry name" value="P-loop containing nucleotide triphosphate hydrolases"/>
    <property type="match status" value="1"/>
</dbReference>
<dbReference type="InterPro" id="IPR027417">
    <property type="entry name" value="P-loop_NTPase"/>
</dbReference>
<comment type="similarity">
    <text evidence="11">Belongs to the Mrp/NBP35 ATP-binding proteins family. NUBP1/NBP35 subfamily.</text>
</comment>
<feature type="binding site" evidence="11">
    <location>
        <position position="296"/>
    </location>
    <ligand>
        <name>[4Fe-4S] cluster</name>
        <dbReference type="ChEBI" id="CHEBI:49883"/>
        <label>2</label>
        <note>ligand shared with heterodimeric partner</note>
    </ligand>
</feature>
<dbReference type="GO" id="GO:0016226">
    <property type="term" value="P:iron-sulfur cluster assembly"/>
    <property type="evidence" value="ECO:0007669"/>
    <property type="project" value="UniProtKB-UniRule"/>
</dbReference>
<dbReference type="Pfam" id="PF10609">
    <property type="entry name" value="ParA"/>
    <property type="match status" value="1"/>
</dbReference>
<comment type="caution">
    <text evidence="12">The sequence shown here is derived from an EMBL/GenBank/DDBJ whole genome shotgun (WGS) entry which is preliminary data.</text>
</comment>
<evidence type="ECO:0000256" key="2">
    <source>
        <dbReference type="ARBA" id="ARBA00004496"/>
    </source>
</evidence>
<feature type="binding site" evidence="11">
    <location>
        <position position="85"/>
    </location>
    <ligand>
        <name>[4Fe-4S] cluster</name>
        <dbReference type="ChEBI" id="CHEBI:49883"/>
        <label>1</label>
    </ligand>
</feature>
<dbReference type="InterPro" id="IPR033756">
    <property type="entry name" value="YlxH/NBP35"/>
</dbReference>
<evidence type="ECO:0000256" key="6">
    <source>
        <dbReference type="ARBA" id="ARBA00022741"/>
    </source>
</evidence>
<evidence type="ECO:0000256" key="4">
    <source>
        <dbReference type="ARBA" id="ARBA00022490"/>
    </source>
</evidence>
<evidence type="ECO:0000256" key="1">
    <source>
        <dbReference type="ARBA" id="ARBA00004123"/>
    </source>
</evidence>
<evidence type="ECO:0000256" key="5">
    <source>
        <dbReference type="ARBA" id="ARBA00022723"/>
    </source>
</evidence>
<feature type="binding site" evidence="11">
    <location>
        <position position="91"/>
    </location>
    <ligand>
        <name>[4Fe-4S] cluster</name>
        <dbReference type="ChEBI" id="CHEBI:49883"/>
        <label>1</label>
    </ligand>
</feature>
<keyword evidence="8 11" id="KW-0408">Iron</keyword>
<evidence type="ECO:0000256" key="7">
    <source>
        <dbReference type="ARBA" id="ARBA00022840"/>
    </source>
</evidence>
<dbReference type="InterPro" id="IPR000808">
    <property type="entry name" value="Mrp-like_CS"/>
</dbReference>
<feature type="binding site" evidence="11">
    <location>
        <position position="82"/>
    </location>
    <ligand>
        <name>[4Fe-4S] cluster</name>
        <dbReference type="ChEBI" id="CHEBI:49883"/>
        <label>1</label>
    </ligand>
</feature>
<dbReference type="InterPro" id="IPR028601">
    <property type="entry name" value="NUBP1/Nbp35"/>
</dbReference>
<dbReference type="PROSITE" id="PS01215">
    <property type="entry name" value="MRP"/>
    <property type="match status" value="1"/>
</dbReference>